<evidence type="ECO:0000313" key="3">
    <source>
        <dbReference type="Proteomes" id="UP000663722"/>
    </source>
</evidence>
<keyword evidence="1" id="KW-0812">Transmembrane</keyword>
<name>A0A975GPX9_9BACT</name>
<sequence>MPPCGIWRGACEPVAANMPPLQGLIGHPLNPSEKIEYYASPNIFLKNLFYILSIIHISKFFVVLFLENYKKLSELQEWLVRKGSRREKYPFLSAISRQKLTEMADKRRIRRVKKLLYDLDSMSFLKI</sequence>
<organism evidence="2 3">
    <name type="scientific">Desulfonema magnum</name>
    <dbReference type="NCBI Taxonomy" id="45655"/>
    <lineage>
        <taxon>Bacteria</taxon>
        <taxon>Pseudomonadati</taxon>
        <taxon>Thermodesulfobacteriota</taxon>
        <taxon>Desulfobacteria</taxon>
        <taxon>Desulfobacterales</taxon>
        <taxon>Desulfococcaceae</taxon>
        <taxon>Desulfonema</taxon>
    </lineage>
</organism>
<gene>
    <name evidence="2" type="ORF">dnm_055270</name>
</gene>
<keyword evidence="3" id="KW-1185">Reference proteome</keyword>
<feature type="transmembrane region" description="Helical" evidence="1">
    <location>
        <begin position="48"/>
        <end position="66"/>
    </location>
</feature>
<dbReference type="Proteomes" id="UP000663722">
    <property type="component" value="Chromosome"/>
</dbReference>
<proteinExistence type="predicted"/>
<keyword evidence="1" id="KW-0472">Membrane</keyword>
<evidence type="ECO:0000313" key="2">
    <source>
        <dbReference type="EMBL" id="QTA89471.1"/>
    </source>
</evidence>
<accession>A0A975GPX9</accession>
<dbReference type="AlphaFoldDB" id="A0A975GPX9"/>
<dbReference type="KEGG" id="dmm:dnm_055270"/>
<keyword evidence="1" id="KW-1133">Transmembrane helix</keyword>
<reference evidence="2" key="1">
    <citation type="journal article" date="2021" name="Microb. Physiol.">
        <title>Proteogenomic Insights into the Physiology of Marine, Sulfate-Reducing, Filamentous Desulfonema limicola and Desulfonema magnum.</title>
        <authorList>
            <person name="Schnaars V."/>
            <person name="Wohlbrand L."/>
            <person name="Scheve S."/>
            <person name="Hinrichs C."/>
            <person name="Reinhardt R."/>
            <person name="Rabus R."/>
        </authorList>
    </citation>
    <scope>NUCLEOTIDE SEQUENCE</scope>
    <source>
        <strain evidence="2">4be13</strain>
    </source>
</reference>
<protein>
    <submittedName>
        <fullName evidence="2">Uncharacterized protein</fullName>
    </submittedName>
</protein>
<dbReference type="EMBL" id="CP061800">
    <property type="protein sequence ID" value="QTA89471.1"/>
    <property type="molecule type" value="Genomic_DNA"/>
</dbReference>
<evidence type="ECO:0000256" key="1">
    <source>
        <dbReference type="SAM" id="Phobius"/>
    </source>
</evidence>